<name>A0A1D1UK45_RAMVA</name>
<protein>
    <submittedName>
        <fullName evidence="1">Uncharacterized protein</fullName>
    </submittedName>
</protein>
<proteinExistence type="predicted"/>
<gene>
    <name evidence="1" type="primary">RvY_00446-1</name>
    <name evidence="1" type="synonym">RvY_00446.1</name>
    <name evidence="1" type="ORF">RvY_00446</name>
</gene>
<sequence>MGLCVGAKSLPENQLAVFGEKELTISHQDSAVNSSQEMYQISRNMSKRGAGSVIGVALGAAVGTVLAGPVVGTALGAAVGSAATASGLATVLGAATAAGGAFGGLVGSGTGALVGDAVEQNLNPNDDDGIHGKVIGGVGDIFDPAGRLGEAVQGVFGG</sequence>
<reference evidence="1 2" key="1">
    <citation type="journal article" date="2016" name="Nat. Commun.">
        <title>Extremotolerant tardigrade genome and improved radiotolerance of human cultured cells by tardigrade-unique protein.</title>
        <authorList>
            <person name="Hashimoto T."/>
            <person name="Horikawa D.D."/>
            <person name="Saito Y."/>
            <person name="Kuwahara H."/>
            <person name="Kozuka-Hata H."/>
            <person name="Shin-I T."/>
            <person name="Minakuchi Y."/>
            <person name="Ohishi K."/>
            <person name="Motoyama A."/>
            <person name="Aizu T."/>
            <person name="Enomoto A."/>
            <person name="Kondo K."/>
            <person name="Tanaka S."/>
            <person name="Hara Y."/>
            <person name="Koshikawa S."/>
            <person name="Sagara H."/>
            <person name="Miura T."/>
            <person name="Yokobori S."/>
            <person name="Miyagawa K."/>
            <person name="Suzuki Y."/>
            <person name="Kubo T."/>
            <person name="Oyama M."/>
            <person name="Kohara Y."/>
            <person name="Fujiyama A."/>
            <person name="Arakawa K."/>
            <person name="Katayama T."/>
            <person name="Toyoda A."/>
            <person name="Kunieda T."/>
        </authorList>
    </citation>
    <scope>NUCLEOTIDE SEQUENCE [LARGE SCALE GENOMIC DNA]</scope>
    <source>
        <strain evidence="1 2">YOKOZUNA-1</strain>
    </source>
</reference>
<dbReference type="EMBL" id="BDGG01000001">
    <property type="protein sequence ID" value="GAU87627.1"/>
    <property type="molecule type" value="Genomic_DNA"/>
</dbReference>
<accession>A0A1D1UK45</accession>
<evidence type="ECO:0000313" key="1">
    <source>
        <dbReference type="EMBL" id="GAU87627.1"/>
    </source>
</evidence>
<dbReference type="Proteomes" id="UP000186922">
    <property type="component" value="Unassembled WGS sequence"/>
</dbReference>
<organism evidence="1 2">
    <name type="scientific">Ramazzottius varieornatus</name>
    <name type="common">Water bear</name>
    <name type="synonym">Tardigrade</name>
    <dbReference type="NCBI Taxonomy" id="947166"/>
    <lineage>
        <taxon>Eukaryota</taxon>
        <taxon>Metazoa</taxon>
        <taxon>Ecdysozoa</taxon>
        <taxon>Tardigrada</taxon>
        <taxon>Eutardigrada</taxon>
        <taxon>Parachela</taxon>
        <taxon>Hypsibioidea</taxon>
        <taxon>Ramazzottiidae</taxon>
        <taxon>Ramazzottius</taxon>
    </lineage>
</organism>
<dbReference type="AlphaFoldDB" id="A0A1D1UK45"/>
<evidence type="ECO:0000313" key="2">
    <source>
        <dbReference type="Proteomes" id="UP000186922"/>
    </source>
</evidence>
<comment type="caution">
    <text evidence="1">The sequence shown here is derived from an EMBL/GenBank/DDBJ whole genome shotgun (WGS) entry which is preliminary data.</text>
</comment>
<keyword evidence="2" id="KW-1185">Reference proteome</keyword>